<gene>
    <name evidence="8" type="ORF">FC678_14960</name>
</gene>
<dbReference type="GO" id="GO:0005886">
    <property type="term" value="C:plasma membrane"/>
    <property type="evidence" value="ECO:0007669"/>
    <property type="project" value="UniProtKB-SubCell"/>
</dbReference>
<feature type="transmembrane region" description="Helical" evidence="6">
    <location>
        <begin position="49"/>
        <end position="68"/>
    </location>
</feature>
<dbReference type="InterPro" id="IPR050327">
    <property type="entry name" value="Proton-linked_MCT"/>
</dbReference>
<name>A0A9X8ZGG6_9BACI</name>
<evidence type="ECO:0000313" key="9">
    <source>
        <dbReference type="Proteomes" id="UP000309170"/>
    </source>
</evidence>
<dbReference type="Proteomes" id="UP000309170">
    <property type="component" value="Unassembled WGS sequence"/>
</dbReference>
<evidence type="ECO:0000256" key="2">
    <source>
        <dbReference type="ARBA" id="ARBA00022448"/>
    </source>
</evidence>
<reference evidence="8 9" key="1">
    <citation type="journal article" date="2019" name="Environ. Microbiol.">
        <title>An active ?-lactamase is a part of an orchestrated cell wall stress resistance network of Bacillus subtilis and related rhizosphere species.</title>
        <authorList>
            <person name="Bucher T."/>
            <person name="Keren-Paz A."/>
            <person name="Hausser J."/>
            <person name="Olender T."/>
            <person name="Cytryn E."/>
            <person name="Kolodkin-Gal I."/>
        </authorList>
    </citation>
    <scope>NUCLEOTIDE SEQUENCE [LARGE SCALE GENOMIC DNA]</scope>
    <source>
        <strain evidence="8 9">I4</strain>
    </source>
</reference>
<evidence type="ECO:0000256" key="1">
    <source>
        <dbReference type="ARBA" id="ARBA00004651"/>
    </source>
</evidence>
<sequence length="425" mass="45177">MAQDSKGIFYGWYVVLCGFFIMFAGFSIINSLHSLFMVPVTKDLGISRTTFSIALSIAGLGVAVASPIMGKLLAKGNMKLIMSICVVMAGAGFISYSLANSAVYFSIIGFVIGICVAGFSNIPISIMLTNWFYEKKGKAMGLAFAGSGIGAAVLSPIITKLISNYGWRTAYVIAGILIIVLTLPLVLLFAKKSPAEKGLVPLGSDKMEMAETNVESEQNGLTMGEAKKTAMFWIFVLGIVCFALVAGGVQMHIPAYLIDIGHPAIFAGTIFGILSLANTVGKLILGAVLDKYGTAGGAIYVGACMTIAMAALLLAKTQAFAFLFAIAFGFSIVISTLGPPFMTNDIFGKKDFGSIFGIVQVFFVAAGSLGVIVSGVIYDLTESYRAAWIFFLCLFIFSMICVLAANSMKKRTIRRIKNISNQKIG</sequence>
<dbReference type="InterPro" id="IPR011701">
    <property type="entry name" value="MFS"/>
</dbReference>
<dbReference type="InterPro" id="IPR036259">
    <property type="entry name" value="MFS_trans_sf"/>
</dbReference>
<keyword evidence="3 6" id="KW-0812">Transmembrane</keyword>
<keyword evidence="2" id="KW-0813">Transport</keyword>
<dbReference type="CDD" id="cd17355">
    <property type="entry name" value="MFS_YcxA_like"/>
    <property type="match status" value="1"/>
</dbReference>
<dbReference type="PANTHER" id="PTHR11360:SF284">
    <property type="entry name" value="EG:103B4.3 PROTEIN-RELATED"/>
    <property type="match status" value="1"/>
</dbReference>
<dbReference type="InterPro" id="IPR020846">
    <property type="entry name" value="MFS_dom"/>
</dbReference>
<evidence type="ECO:0000256" key="6">
    <source>
        <dbReference type="SAM" id="Phobius"/>
    </source>
</evidence>
<dbReference type="PANTHER" id="PTHR11360">
    <property type="entry name" value="MONOCARBOXYLATE TRANSPORTER"/>
    <property type="match status" value="1"/>
</dbReference>
<proteinExistence type="predicted"/>
<feature type="transmembrane region" description="Helical" evidence="6">
    <location>
        <begin position="80"/>
        <end position="98"/>
    </location>
</feature>
<feature type="transmembrane region" description="Helical" evidence="6">
    <location>
        <begin position="7"/>
        <end position="29"/>
    </location>
</feature>
<feature type="transmembrane region" description="Helical" evidence="6">
    <location>
        <begin position="140"/>
        <end position="158"/>
    </location>
</feature>
<dbReference type="GO" id="GO:0022857">
    <property type="term" value="F:transmembrane transporter activity"/>
    <property type="evidence" value="ECO:0007669"/>
    <property type="project" value="InterPro"/>
</dbReference>
<feature type="transmembrane region" description="Helical" evidence="6">
    <location>
        <begin position="384"/>
        <end position="405"/>
    </location>
</feature>
<evidence type="ECO:0000256" key="4">
    <source>
        <dbReference type="ARBA" id="ARBA00022989"/>
    </source>
</evidence>
<comment type="caution">
    <text evidence="8">The sequence shown here is derived from an EMBL/GenBank/DDBJ whole genome shotgun (WGS) entry which is preliminary data.</text>
</comment>
<comment type="subcellular location">
    <subcellularLocation>
        <location evidence="1">Cell membrane</location>
        <topology evidence="1">Multi-pass membrane protein</topology>
    </subcellularLocation>
</comment>
<organism evidence="8 9">
    <name type="scientific">Peribacillus simplex</name>
    <dbReference type="NCBI Taxonomy" id="1478"/>
    <lineage>
        <taxon>Bacteria</taxon>
        <taxon>Bacillati</taxon>
        <taxon>Bacillota</taxon>
        <taxon>Bacilli</taxon>
        <taxon>Bacillales</taxon>
        <taxon>Bacillaceae</taxon>
        <taxon>Peribacillus</taxon>
    </lineage>
</organism>
<evidence type="ECO:0000313" key="8">
    <source>
        <dbReference type="EMBL" id="TKH10337.1"/>
    </source>
</evidence>
<dbReference type="Gene3D" id="1.20.1250.20">
    <property type="entry name" value="MFS general substrate transporter like domains"/>
    <property type="match status" value="2"/>
</dbReference>
<keyword evidence="5 6" id="KW-0472">Membrane</keyword>
<dbReference type="SUPFAM" id="SSF103473">
    <property type="entry name" value="MFS general substrate transporter"/>
    <property type="match status" value="1"/>
</dbReference>
<dbReference type="AlphaFoldDB" id="A0A9X8ZGG6"/>
<keyword evidence="4 6" id="KW-1133">Transmembrane helix</keyword>
<protein>
    <submittedName>
        <fullName evidence="8">MFS transporter</fullName>
    </submittedName>
</protein>
<feature type="transmembrane region" description="Helical" evidence="6">
    <location>
        <begin position="104"/>
        <end position="128"/>
    </location>
</feature>
<feature type="transmembrane region" description="Helical" evidence="6">
    <location>
        <begin position="170"/>
        <end position="190"/>
    </location>
</feature>
<accession>A0A9X8ZGG6</accession>
<dbReference type="EMBL" id="SZNT01000216">
    <property type="protein sequence ID" value="TKH10337.1"/>
    <property type="molecule type" value="Genomic_DNA"/>
</dbReference>
<feature type="transmembrane region" description="Helical" evidence="6">
    <location>
        <begin position="230"/>
        <end position="253"/>
    </location>
</feature>
<feature type="transmembrane region" description="Helical" evidence="6">
    <location>
        <begin position="297"/>
        <end position="315"/>
    </location>
</feature>
<dbReference type="Pfam" id="PF07690">
    <property type="entry name" value="MFS_1"/>
    <property type="match status" value="1"/>
</dbReference>
<feature type="transmembrane region" description="Helical" evidence="6">
    <location>
        <begin position="321"/>
        <end position="342"/>
    </location>
</feature>
<feature type="transmembrane region" description="Helical" evidence="6">
    <location>
        <begin position="354"/>
        <end position="378"/>
    </location>
</feature>
<dbReference type="PROSITE" id="PS50850">
    <property type="entry name" value="MFS"/>
    <property type="match status" value="1"/>
</dbReference>
<feature type="transmembrane region" description="Helical" evidence="6">
    <location>
        <begin position="265"/>
        <end position="285"/>
    </location>
</feature>
<feature type="domain" description="Major facilitator superfamily (MFS) profile" evidence="7">
    <location>
        <begin position="11"/>
        <end position="410"/>
    </location>
</feature>
<evidence type="ECO:0000259" key="7">
    <source>
        <dbReference type="PROSITE" id="PS50850"/>
    </source>
</evidence>
<evidence type="ECO:0000256" key="5">
    <source>
        <dbReference type="ARBA" id="ARBA00023136"/>
    </source>
</evidence>
<dbReference type="RefSeq" id="WP_137023875.1">
    <property type="nucleotide sequence ID" value="NZ_SZNT01000216.1"/>
</dbReference>
<evidence type="ECO:0000256" key="3">
    <source>
        <dbReference type="ARBA" id="ARBA00022692"/>
    </source>
</evidence>